<evidence type="ECO:0000313" key="2">
    <source>
        <dbReference type="Proteomes" id="UP001163603"/>
    </source>
</evidence>
<protein>
    <submittedName>
        <fullName evidence="1">Uncharacterized protein</fullName>
    </submittedName>
</protein>
<gene>
    <name evidence="1" type="ORF">Pint_00130</name>
</gene>
<dbReference type="Proteomes" id="UP001163603">
    <property type="component" value="Chromosome 1"/>
</dbReference>
<evidence type="ECO:0000313" key="1">
    <source>
        <dbReference type="EMBL" id="KAJ0052597.1"/>
    </source>
</evidence>
<reference evidence="2" key="1">
    <citation type="journal article" date="2023" name="G3 (Bethesda)">
        <title>Genome assembly and association tests identify interacting loci associated with vigor, precocity, and sex in interspecific pistachio rootstocks.</title>
        <authorList>
            <person name="Palmer W."/>
            <person name="Jacygrad E."/>
            <person name="Sagayaradj S."/>
            <person name="Cavanaugh K."/>
            <person name="Han R."/>
            <person name="Bertier L."/>
            <person name="Beede B."/>
            <person name="Kafkas S."/>
            <person name="Golino D."/>
            <person name="Preece J."/>
            <person name="Michelmore R."/>
        </authorList>
    </citation>
    <scope>NUCLEOTIDE SEQUENCE [LARGE SCALE GENOMIC DNA]</scope>
</reference>
<comment type="caution">
    <text evidence="1">The sequence shown here is derived from an EMBL/GenBank/DDBJ whole genome shotgun (WGS) entry which is preliminary data.</text>
</comment>
<proteinExistence type="predicted"/>
<name>A0ACC0ZLK6_9ROSI</name>
<accession>A0ACC0ZLK6</accession>
<sequence>MTSGKESTASEGRQKIKTDQEQILAVTRTNKDCEKLETSEKKSRVSSRGKQNKKKRIADVENQTLAAPGGNSGGKEKRKFCISLTEEEIEADNGNGWIKAATKDQEGTKECAESSGQSFSSFNYWERK</sequence>
<keyword evidence="2" id="KW-1185">Reference proteome</keyword>
<dbReference type="EMBL" id="CM047736">
    <property type="protein sequence ID" value="KAJ0052597.1"/>
    <property type="molecule type" value="Genomic_DNA"/>
</dbReference>
<organism evidence="1 2">
    <name type="scientific">Pistacia integerrima</name>
    <dbReference type="NCBI Taxonomy" id="434235"/>
    <lineage>
        <taxon>Eukaryota</taxon>
        <taxon>Viridiplantae</taxon>
        <taxon>Streptophyta</taxon>
        <taxon>Embryophyta</taxon>
        <taxon>Tracheophyta</taxon>
        <taxon>Spermatophyta</taxon>
        <taxon>Magnoliopsida</taxon>
        <taxon>eudicotyledons</taxon>
        <taxon>Gunneridae</taxon>
        <taxon>Pentapetalae</taxon>
        <taxon>rosids</taxon>
        <taxon>malvids</taxon>
        <taxon>Sapindales</taxon>
        <taxon>Anacardiaceae</taxon>
        <taxon>Pistacia</taxon>
    </lineage>
</organism>